<dbReference type="GO" id="GO:0071391">
    <property type="term" value="P:cellular response to estrogen stimulus"/>
    <property type="evidence" value="ECO:0007669"/>
    <property type="project" value="TreeGrafter"/>
</dbReference>
<dbReference type="InterPro" id="IPR001846">
    <property type="entry name" value="VWF_type-D"/>
</dbReference>
<evidence type="ECO:0000256" key="2">
    <source>
        <dbReference type="ARBA" id="ARBA00023180"/>
    </source>
</evidence>
<keyword evidence="1" id="KW-0758">Storage protein</keyword>
<gene>
    <name evidence="5" type="primary">LOC129330822</name>
</gene>
<dbReference type="Proteomes" id="UP001190640">
    <property type="component" value="Chromosome 5"/>
</dbReference>
<dbReference type="PANTHER" id="PTHR23345">
    <property type="entry name" value="VITELLOGENIN-RELATED"/>
    <property type="match status" value="1"/>
</dbReference>
<dbReference type="Gene3D" id="2.20.90.10">
    <property type="entry name" value="Vitellinogen, beta-sheet shell domain"/>
    <property type="match status" value="1"/>
</dbReference>
<dbReference type="PROSITE" id="PS51233">
    <property type="entry name" value="VWFD"/>
    <property type="match status" value="1"/>
</dbReference>
<sequence length="469" mass="51937">MIIVYRVIYSNKKPSGIMLMVYKDMDSSRPKIKVLMSNITEPSKPIFFMEAALLSPHKAVASLKFLQNSQKIKISAEIETGFVADHPAIQAKVDYSRAPKIIKKIVDQISCLLPGMAFMLGISQKEQRNPPHQVKLIVIALSPGVYDIFVRTPTKSLTISDARLPFSLPEGEVDPATQQQSYPLKSFLDVRSLLLNNMTGVCTVHRNNLTTFSGAEIQTLQVPNCPLILAEDIRQPKQFSLRLTQESSNDITKTFTFKTPFMEITFQRVNGEYEVQIDHVHVELSVLPLQPRSDSSITISKKNDQLVLSAYGQLLCYYDGDNVTIEANPITMLGRIQGLCGRFDGEQELRTPSGYIAKNDLSFALSWVHAEGSCDGACKLQHSLVKLENTIQHLGQESVCSTVDNVLQCQEKCLATSTTSIPVGVHCLPVGSATDLLDTEARFAMKSEDLVYMVDAHTGCSCKDQQCAA</sequence>
<feature type="domain" description="VWFD" evidence="3">
    <location>
        <begin position="200"/>
        <end position="375"/>
    </location>
</feature>
<proteinExistence type="predicted"/>
<dbReference type="Pfam" id="PF00094">
    <property type="entry name" value="VWD"/>
    <property type="match status" value="1"/>
</dbReference>
<dbReference type="RefSeq" id="XP_054837006.1">
    <property type="nucleotide sequence ID" value="XM_054981031.1"/>
</dbReference>
<dbReference type="InterPro" id="IPR015819">
    <property type="entry name" value="Lipid_transp_b-sht_shell"/>
</dbReference>
<dbReference type="KEGG" id="emc:129330822"/>
<dbReference type="GO" id="GO:0045735">
    <property type="term" value="F:nutrient reservoir activity"/>
    <property type="evidence" value="ECO:0007669"/>
    <property type="project" value="UniProtKB-KW"/>
</dbReference>
<name>A0AA97JGF5_EUBMA</name>
<evidence type="ECO:0000256" key="1">
    <source>
        <dbReference type="ARBA" id="ARBA00022761"/>
    </source>
</evidence>
<dbReference type="PANTHER" id="PTHR23345:SF15">
    <property type="entry name" value="VITELLOGENIN 1-RELATED"/>
    <property type="match status" value="1"/>
</dbReference>
<accession>A0AA97JGF5</accession>
<reference evidence="5" key="1">
    <citation type="submission" date="2025-08" db="UniProtKB">
        <authorList>
            <consortium name="RefSeq"/>
        </authorList>
    </citation>
    <scope>IDENTIFICATION</scope>
    <source>
        <tissue evidence="5">Blood</tissue>
    </source>
</reference>
<evidence type="ECO:0000313" key="5">
    <source>
        <dbReference type="RefSeq" id="XP_054837006.1"/>
    </source>
</evidence>
<dbReference type="Pfam" id="PF09175">
    <property type="entry name" value="Vit_b-sht_shell"/>
    <property type="match status" value="1"/>
</dbReference>
<evidence type="ECO:0000259" key="3">
    <source>
        <dbReference type="PROSITE" id="PS51233"/>
    </source>
</evidence>
<keyword evidence="2" id="KW-0325">Glycoprotein</keyword>
<dbReference type="SMART" id="SM00216">
    <property type="entry name" value="VWD"/>
    <property type="match status" value="1"/>
</dbReference>
<organism evidence="4 5">
    <name type="scientific">Eublepharis macularius</name>
    <name type="common">Leopard gecko</name>
    <name type="synonym">Cyrtodactylus macularius</name>
    <dbReference type="NCBI Taxonomy" id="481883"/>
    <lineage>
        <taxon>Eukaryota</taxon>
        <taxon>Metazoa</taxon>
        <taxon>Chordata</taxon>
        <taxon>Craniata</taxon>
        <taxon>Vertebrata</taxon>
        <taxon>Euteleostomi</taxon>
        <taxon>Lepidosauria</taxon>
        <taxon>Squamata</taxon>
        <taxon>Bifurcata</taxon>
        <taxon>Gekkota</taxon>
        <taxon>Eublepharidae</taxon>
        <taxon>Eublepharinae</taxon>
        <taxon>Eublepharis</taxon>
    </lineage>
</organism>
<protein>
    <submittedName>
        <fullName evidence="5">Vitellogenin-2-like</fullName>
    </submittedName>
</protein>
<dbReference type="GeneID" id="129330822"/>
<dbReference type="InterPro" id="IPR050733">
    <property type="entry name" value="Vitellogenin/Apolipophorin"/>
</dbReference>
<dbReference type="AlphaFoldDB" id="A0AA97JGF5"/>
<dbReference type="GO" id="GO:0032355">
    <property type="term" value="P:response to estradiol"/>
    <property type="evidence" value="ECO:0007669"/>
    <property type="project" value="TreeGrafter"/>
</dbReference>
<keyword evidence="4" id="KW-1185">Reference proteome</keyword>
<dbReference type="InterPro" id="IPR015258">
    <property type="entry name" value="Vitellinogen_b-sht_shell"/>
</dbReference>
<evidence type="ECO:0000313" key="4">
    <source>
        <dbReference type="Proteomes" id="UP001190640"/>
    </source>
</evidence>
<dbReference type="InterPro" id="IPR037088">
    <property type="entry name" value="Vitellinogen_b-sht_shell_sf"/>
</dbReference>
<dbReference type="SUPFAM" id="SSF56968">
    <property type="entry name" value="Lipovitellin-phosvitin complex, beta-sheet shell regions"/>
    <property type="match status" value="1"/>
</dbReference>
<dbReference type="SMART" id="SM01170">
    <property type="entry name" value="DUF1944"/>
    <property type="match status" value="1"/>
</dbReference>
<dbReference type="GO" id="GO:0005319">
    <property type="term" value="F:lipid transporter activity"/>
    <property type="evidence" value="ECO:0007669"/>
    <property type="project" value="InterPro"/>
</dbReference>